<evidence type="ECO:0000313" key="2">
    <source>
        <dbReference type="EMBL" id="KAK9737492.1"/>
    </source>
</evidence>
<dbReference type="EMBL" id="JASPKY010000099">
    <property type="protein sequence ID" value="KAK9737492.1"/>
    <property type="molecule type" value="Genomic_DNA"/>
</dbReference>
<feature type="compositionally biased region" description="Acidic residues" evidence="1">
    <location>
        <begin position="66"/>
        <end position="84"/>
    </location>
</feature>
<keyword evidence="3" id="KW-1185">Reference proteome</keyword>
<proteinExistence type="predicted"/>
<sequence>MQKDDDEEEEADIDGAVNEIRDICSTLPGFEHCDKDDAMEWLDVDSNDAGYQILTDQEIADMLNDEDTDTIGSDGDDAENETEETGPRHSEAFVAAETLMSWLEKQNESSHTQLILLKRIKDLAAKKRTTTAVQKPIRHFF</sequence>
<evidence type="ECO:0000256" key="1">
    <source>
        <dbReference type="SAM" id="MobiDB-lite"/>
    </source>
</evidence>
<protein>
    <submittedName>
        <fullName evidence="2">Uncharacterized protein</fullName>
    </submittedName>
</protein>
<reference evidence="2 3" key="1">
    <citation type="journal article" date="2024" name="BMC Genomics">
        <title>De novo assembly and annotation of Popillia japonica's genome with initial clues to its potential as an invasive pest.</title>
        <authorList>
            <person name="Cucini C."/>
            <person name="Boschi S."/>
            <person name="Funari R."/>
            <person name="Cardaioli E."/>
            <person name="Iannotti N."/>
            <person name="Marturano G."/>
            <person name="Paoli F."/>
            <person name="Bruttini M."/>
            <person name="Carapelli A."/>
            <person name="Frati F."/>
            <person name="Nardi F."/>
        </authorList>
    </citation>
    <scope>NUCLEOTIDE SEQUENCE [LARGE SCALE GENOMIC DNA]</scope>
    <source>
        <strain evidence="2">DMR45628</strain>
    </source>
</reference>
<feature type="region of interest" description="Disordered" evidence="1">
    <location>
        <begin position="66"/>
        <end position="91"/>
    </location>
</feature>
<gene>
    <name evidence="2" type="ORF">QE152_g10666</name>
</gene>
<organism evidence="2 3">
    <name type="scientific">Popillia japonica</name>
    <name type="common">Japanese beetle</name>
    <dbReference type="NCBI Taxonomy" id="7064"/>
    <lineage>
        <taxon>Eukaryota</taxon>
        <taxon>Metazoa</taxon>
        <taxon>Ecdysozoa</taxon>
        <taxon>Arthropoda</taxon>
        <taxon>Hexapoda</taxon>
        <taxon>Insecta</taxon>
        <taxon>Pterygota</taxon>
        <taxon>Neoptera</taxon>
        <taxon>Endopterygota</taxon>
        <taxon>Coleoptera</taxon>
        <taxon>Polyphaga</taxon>
        <taxon>Scarabaeiformia</taxon>
        <taxon>Scarabaeidae</taxon>
        <taxon>Rutelinae</taxon>
        <taxon>Popillia</taxon>
    </lineage>
</organism>
<dbReference type="AlphaFoldDB" id="A0AAW1LUR9"/>
<dbReference type="Proteomes" id="UP001458880">
    <property type="component" value="Unassembled WGS sequence"/>
</dbReference>
<name>A0AAW1LUR9_POPJA</name>
<evidence type="ECO:0000313" key="3">
    <source>
        <dbReference type="Proteomes" id="UP001458880"/>
    </source>
</evidence>
<comment type="caution">
    <text evidence="2">The sequence shown here is derived from an EMBL/GenBank/DDBJ whole genome shotgun (WGS) entry which is preliminary data.</text>
</comment>
<accession>A0AAW1LUR9</accession>